<gene>
    <name evidence="2" type="ORF">LA76x_0159</name>
</gene>
<protein>
    <recommendedName>
        <fullName evidence="4">Transmembrane protein</fullName>
    </recommendedName>
</protein>
<dbReference type="KEGG" id="lab:LA76x_0159"/>
<keyword evidence="3" id="KW-1185">Reference proteome</keyword>
<dbReference type="EMBL" id="CP011129">
    <property type="protein sequence ID" value="ALN78321.1"/>
    <property type="molecule type" value="Genomic_DNA"/>
</dbReference>
<feature type="signal peptide" evidence="1">
    <location>
        <begin position="1"/>
        <end position="29"/>
    </location>
</feature>
<proteinExistence type="predicted"/>
<reference evidence="2" key="1">
    <citation type="journal article" date="2015" name="BMC Genomics">
        <title>Comparative genomics and metabolic profiling of the genus Lysobacter.</title>
        <authorList>
            <person name="de Bruijn I."/>
            <person name="Cheng X."/>
            <person name="de Jager V."/>
            <person name="Exposito R.G."/>
            <person name="Watrous J."/>
            <person name="Patel N."/>
            <person name="Postma J."/>
            <person name="Dorrestein P.C."/>
            <person name="Kobayashi D."/>
            <person name="Raaijmakers J.M."/>
        </authorList>
    </citation>
    <scope>NUCLEOTIDE SEQUENCE [LARGE SCALE GENOMIC DNA]</scope>
    <source>
        <strain evidence="2">76</strain>
    </source>
</reference>
<feature type="chain" id="PRO_5009798053" description="Transmembrane protein" evidence="1">
    <location>
        <begin position="30"/>
        <end position="56"/>
    </location>
</feature>
<evidence type="ECO:0000313" key="3">
    <source>
        <dbReference type="Proteomes" id="UP000060787"/>
    </source>
</evidence>
<evidence type="ECO:0000313" key="2">
    <source>
        <dbReference type="EMBL" id="ALN78321.1"/>
    </source>
</evidence>
<dbReference type="KEGG" id="laq:GLA29479_3328"/>
<dbReference type="Proteomes" id="UP000060787">
    <property type="component" value="Chromosome"/>
</dbReference>
<dbReference type="STRING" id="84531.LA76x_0159"/>
<name>A0A0S2DZZ5_LYSAN</name>
<organism evidence="2 3">
    <name type="scientific">Lysobacter antibioticus</name>
    <dbReference type="NCBI Taxonomy" id="84531"/>
    <lineage>
        <taxon>Bacteria</taxon>
        <taxon>Pseudomonadati</taxon>
        <taxon>Pseudomonadota</taxon>
        <taxon>Gammaproteobacteria</taxon>
        <taxon>Lysobacterales</taxon>
        <taxon>Lysobacteraceae</taxon>
        <taxon>Lysobacter</taxon>
    </lineage>
</organism>
<evidence type="ECO:0008006" key="4">
    <source>
        <dbReference type="Google" id="ProtNLM"/>
    </source>
</evidence>
<dbReference type="AlphaFoldDB" id="A0A0S2DZZ5"/>
<sequence>MKVFRSKRIKLLMLASLFAAGIGFGVAQADSPYREGCPPKAGCKYGGQRVGCCMLP</sequence>
<evidence type="ECO:0000256" key="1">
    <source>
        <dbReference type="SAM" id="SignalP"/>
    </source>
</evidence>
<accession>A0A0S2DZZ5</accession>
<keyword evidence="1" id="KW-0732">Signal</keyword>
<dbReference type="RefSeq" id="WP_161786072.1">
    <property type="nucleotide sequence ID" value="NZ_CP011129.1"/>
</dbReference>
<dbReference type="PATRIC" id="fig|84531.7.peg.3254"/>